<sequence length="84" mass="9824">MEWSAEKPEKRPAENCLSWPRGENLTEKRTPGEFTFGGSARSACFCEEFGRRKLKLVVVPQRHCEIPGMRFHIVEKLEHHKRTD</sequence>
<proteinExistence type="predicted"/>
<organism evidence="2 3">
    <name type="scientific">Riccia fluitans</name>
    <dbReference type="NCBI Taxonomy" id="41844"/>
    <lineage>
        <taxon>Eukaryota</taxon>
        <taxon>Viridiplantae</taxon>
        <taxon>Streptophyta</taxon>
        <taxon>Embryophyta</taxon>
        <taxon>Marchantiophyta</taxon>
        <taxon>Marchantiopsida</taxon>
        <taxon>Marchantiidae</taxon>
        <taxon>Marchantiales</taxon>
        <taxon>Ricciaceae</taxon>
        <taxon>Riccia</taxon>
    </lineage>
</organism>
<gene>
    <name evidence="2" type="ORF">R1flu_019786</name>
</gene>
<keyword evidence="3" id="KW-1185">Reference proteome</keyword>
<comment type="caution">
    <text evidence="2">The sequence shown here is derived from an EMBL/GenBank/DDBJ whole genome shotgun (WGS) entry which is preliminary data.</text>
</comment>
<evidence type="ECO:0000313" key="3">
    <source>
        <dbReference type="Proteomes" id="UP001605036"/>
    </source>
</evidence>
<name>A0ABD1ZJM5_9MARC</name>
<evidence type="ECO:0000256" key="1">
    <source>
        <dbReference type="SAM" id="MobiDB-lite"/>
    </source>
</evidence>
<dbReference type="Proteomes" id="UP001605036">
    <property type="component" value="Unassembled WGS sequence"/>
</dbReference>
<feature type="compositionally biased region" description="Basic and acidic residues" evidence="1">
    <location>
        <begin position="1"/>
        <end position="13"/>
    </location>
</feature>
<feature type="region of interest" description="Disordered" evidence="1">
    <location>
        <begin position="1"/>
        <end position="30"/>
    </location>
</feature>
<protein>
    <submittedName>
        <fullName evidence="2">Uncharacterized protein</fullName>
    </submittedName>
</protein>
<accession>A0ABD1ZJM5</accession>
<dbReference type="EMBL" id="JBHFFA010000001">
    <property type="protein sequence ID" value="KAL2651658.1"/>
    <property type="molecule type" value="Genomic_DNA"/>
</dbReference>
<evidence type="ECO:0000313" key="2">
    <source>
        <dbReference type="EMBL" id="KAL2651658.1"/>
    </source>
</evidence>
<dbReference type="AlphaFoldDB" id="A0ABD1ZJM5"/>
<reference evidence="2 3" key="1">
    <citation type="submission" date="2024-09" db="EMBL/GenBank/DDBJ databases">
        <title>Chromosome-scale assembly of Riccia fluitans.</title>
        <authorList>
            <person name="Paukszto L."/>
            <person name="Sawicki J."/>
            <person name="Karawczyk K."/>
            <person name="Piernik-Szablinska J."/>
            <person name="Szczecinska M."/>
            <person name="Mazdziarz M."/>
        </authorList>
    </citation>
    <scope>NUCLEOTIDE SEQUENCE [LARGE SCALE GENOMIC DNA]</scope>
    <source>
        <strain evidence="2">Rf_01</strain>
        <tissue evidence="2">Aerial parts of the thallus</tissue>
    </source>
</reference>